<proteinExistence type="predicted"/>
<dbReference type="EMBL" id="CABM01000034">
    <property type="protein sequence ID" value="CBH96844.1"/>
    <property type="molecule type" value="Genomic_DNA"/>
</dbReference>
<sequence>MFKSASSTADGVEFNALSLGATLRKWPWMLPASLALDQDDKSRIASNFIPQSGPVEQTVACI</sequence>
<keyword evidence="2" id="KW-0378">Hydrolase</keyword>
<name>E6PPJ1_9ZZZZ</name>
<gene>
    <name evidence="1" type="ORF">CARN2_1472</name>
    <name evidence="2" type="ORF">CARN2_2761</name>
</gene>
<dbReference type="GO" id="GO:0006508">
    <property type="term" value="P:proteolysis"/>
    <property type="evidence" value="ECO:0007669"/>
    <property type="project" value="UniProtKB-KW"/>
</dbReference>
<dbReference type="AlphaFoldDB" id="E6PPJ1"/>
<keyword evidence="2" id="KW-0645">Protease</keyword>
<organism evidence="1">
    <name type="scientific">mine drainage metagenome</name>
    <dbReference type="NCBI Taxonomy" id="410659"/>
    <lineage>
        <taxon>unclassified sequences</taxon>
        <taxon>metagenomes</taxon>
        <taxon>ecological metagenomes</taxon>
    </lineage>
</organism>
<evidence type="ECO:0000313" key="1">
    <source>
        <dbReference type="EMBL" id="CBH96844.1"/>
    </source>
</evidence>
<reference evidence="1" key="1">
    <citation type="submission" date="2009-10" db="EMBL/GenBank/DDBJ databases">
        <title>Diversity of trophic interactions inside an arsenic-rich microbial ecosystem.</title>
        <authorList>
            <person name="Bertin P.N."/>
            <person name="Heinrich-Salmeron A."/>
            <person name="Pelletier E."/>
            <person name="Goulhen-Chollet F."/>
            <person name="Arsene-Ploetze F."/>
            <person name="Gallien S."/>
            <person name="Calteau A."/>
            <person name="Vallenet D."/>
            <person name="Casiot C."/>
            <person name="Chane-Woon-Ming B."/>
            <person name="Giloteaux L."/>
            <person name="Barakat M."/>
            <person name="Bonnefoy V."/>
            <person name="Bruneel O."/>
            <person name="Chandler M."/>
            <person name="Cleiss J."/>
            <person name="Duran R."/>
            <person name="Elbaz-Poulichet F."/>
            <person name="Fonknechten N."/>
            <person name="Lauga B."/>
            <person name="Mornico D."/>
            <person name="Ortet P."/>
            <person name="Schaeffer C."/>
            <person name="Siguier P."/>
            <person name="Alexander Thil Smith A."/>
            <person name="Van Dorsselaer A."/>
            <person name="Weissenbach J."/>
            <person name="Medigue C."/>
            <person name="Le Paslier D."/>
        </authorList>
    </citation>
    <scope>NUCLEOTIDE SEQUENCE</scope>
</reference>
<accession>E6PPJ1</accession>
<comment type="caution">
    <text evidence="1">The sequence shown here is derived from an EMBL/GenBank/DDBJ whole genome shotgun (WGS) entry which is preliminary data.</text>
</comment>
<dbReference type="GO" id="GO:0008233">
    <property type="term" value="F:peptidase activity"/>
    <property type="evidence" value="ECO:0007669"/>
    <property type="project" value="UniProtKB-KW"/>
</dbReference>
<dbReference type="EMBL" id="CABM01000042">
    <property type="protein sequence ID" value="CBH97289.1"/>
    <property type="molecule type" value="Genomic_DNA"/>
</dbReference>
<protein>
    <submittedName>
        <fullName evidence="1">Hypotetical protein</fullName>
    </submittedName>
    <submittedName>
        <fullName evidence="2">Minor extracellular serine protease</fullName>
    </submittedName>
</protein>
<evidence type="ECO:0000313" key="2">
    <source>
        <dbReference type="EMBL" id="CBH97289.1"/>
    </source>
</evidence>